<reference evidence="7 8" key="1">
    <citation type="submission" date="2020-05" db="EMBL/GenBank/DDBJ databases">
        <title>Complete genome of Clostridium estertheticum subspecies estertheticum, isolated from Vacuum packed lamb meat from New Zealand imported to Switzerland.</title>
        <authorList>
            <person name="Wambui J."/>
            <person name="Stevens M.J.A."/>
            <person name="Stephan R."/>
        </authorList>
    </citation>
    <scope>NUCLEOTIDE SEQUENCE [LARGE SCALE GENOMIC DNA]</scope>
    <source>
        <strain evidence="7 8">CEST001</strain>
    </source>
</reference>
<evidence type="ECO:0000256" key="1">
    <source>
        <dbReference type="ARBA" id="ARBA00008366"/>
    </source>
</evidence>
<dbReference type="PANTHER" id="PTHR43425">
    <property type="entry name" value="OXYGEN-INSENSITIVE NADPH NITROREDUCTASE"/>
    <property type="match status" value="1"/>
</dbReference>
<name>A0A7Y3WRG3_9CLOT</name>
<dbReference type="GeneID" id="83590330"/>
<dbReference type="SUPFAM" id="SSF55469">
    <property type="entry name" value="FMN-dependent nitroreductase-like"/>
    <property type="match status" value="1"/>
</dbReference>
<evidence type="ECO:0000256" key="2">
    <source>
        <dbReference type="ARBA" id="ARBA00022630"/>
    </source>
</evidence>
<keyword evidence="4 5" id="KW-0560">Oxidoreductase</keyword>
<dbReference type="GO" id="GO:0016491">
    <property type="term" value="F:oxidoreductase activity"/>
    <property type="evidence" value="ECO:0007669"/>
    <property type="project" value="UniProtKB-UniRule"/>
</dbReference>
<keyword evidence="5" id="KW-0521">NADP</keyword>
<accession>A0A7Y3WRG3</accession>
<keyword evidence="2 5" id="KW-0285">Flavoprotein</keyword>
<dbReference type="InterPro" id="IPR029479">
    <property type="entry name" value="Nitroreductase"/>
</dbReference>
<evidence type="ECO:0000256" key="5">
    <source>
        <dbReference type="PIRNR" id="PIRNR005426"/>
    </source>
</evidence>
<evidence type="ECO:0000313" key="8">
    <source>
        <dbReference type="Proteomes" id="UP000531659"/>
    </source>
</evidence>
<dbReference type="InterPro" id="IPR000415">
    <property type="entry name" value="Nitroreductase-like"/>
</dbReference>
<dbReference type="AlphaFoldDB" id="A0A7Y3WRG3"/>
<organism evidence="7 8">
    <name type="scientific">Clostridium estertheticum</name>
    <dbReference type="NCBI Taxonomy" id="238834"/>
    <lineage>
        <taxon>Bacteria</taxon>
        <taxon>Bacillati</taxon>
        <taxon>Bacillota</taxon>
        <taxon>Clostridia</taxon>
        <taxon>Eubacteriales</taxon>
        <taxon>Clostridiaceae</taxon>
        <taxon>Clostridium</taxon>
    </lineage>
</organism>
<dbReference type="Gene3D" id="3.40.109.10">
    <property type="entry name" value="NADH Oxidase"/>
    <property type="match status" value="1"/>
</dbReference>
<comment type="caution">
    <text evidence="7">The sequence shown here is derived from an EMBL/GenBank/DDBJ whole genome shotgun (WGS) entry which is preliminary data.</text>
</comment>
<protein>
    <submittedName>
        <fullName evidence="7">NADPH-dependent oxidoreductase</fullName>
    </submittedName>
</protein>
<dbReference type="CDD" id="cd02146">
    <property type="entry name" value="NfsA-like"/>
    <property type="match status" value="1"/>
</dbReference>
<feature type="domain" description="Nitroreductase" evidence="6">
    <location>
        <begin position="10"/>
        <end position="164"/>
    </location>
</feature>
<evidence type="ECO:0000259" key="6">
    <source>
        <dbReference type="Pfam" id="PF00881"/>
    </source>
</evidence>
<keyword evidence="3 5" id="KW-0288">FMN</keyword>
<sequence length="249" mass="27722">MNEVIKLLNDHRSVRDYKSDAVSEKDLDLIIRASQAAPSSINGQQVTIISVQNIEKKNKLSKLVGNQVYVDKAPVFLVFCADFYRAKLAAEINGEEFVITESEEAKLVGAVDVGLALSNAIAAAESLGLGIVPIGGIRKEAEEVAELLELPELVYPMVGLVIGHPADKSEVKPRFPKDVIYNKEVYNKDSLELKSKIKRYDKVVKDHMIKVTNGRLSNSWSQDISGTYKYFYYPKVKESLEKQGFKGNK</sequence>
<dbReference type="PANTHER" id="PTHR43425:SF2">
    <property type="entry name" value="OXYGEN-INSENSITIVE NADPH NITROREDUCTASE"/>
    <property type="match status" value="1"/>
</dbReference>
<proteinExistence type="inferred from homology"/>
<dbReference type="RefSeq" id="WP_171295708.1">
    <property type="nucleotide sequence ID" value="NZ_CP077615.1"/>
</dbReference>
<evidence type="ECO:0000256" key="3">
    <source>
        <dbReference type="ARBA" id="ARBA00022643"/>
    </source>
</evidence>
<dbReference type="EMBL" id="JABEYB010000002">
    <property type="protein sequence ID" value="NNU74865.1"/>
    <property type="molecule type" value="Genomic_DNA"/>
</dbReference>
<gene>
    <name evidence="7" type="ORF">HLQ16_02820</name>
</gene>
<evidence type="ECO:0000313" key="7">
    <source>
        <dbReference type="EMBL" id="NNU74865.1"/>
    </source>
</evidence>
<evidence type="ECO:0000256" key="4">
    <source>
        <dbReference type="ARBA" id="ARBA00023002"/>
    </source>
</evidence>
<dbReference type="Proteomes" id="UP000531659">
    <property type="component" value="Unassembled WGS sequence"/>
</dbReference>
<dbReference type="Pfam" id="PF00881">
    <property type="entry name" value="Nitroreductase"/>
    <property type="match status" value="1"/>
</dbReference>
<dbReference type="InterPro" id="IPR016446">
    <property type="entry name" value="Flavin_OxRdtase_Frp"/>
</dbReference>
<comment type="similarity">
    <text evidence="1 5">Belongs to the flavin oxidoreductase frp family.</text>
</comment>
<dbReference type="PIRSF" id="PIRSF005426">
    <property type="entry name" value="Frp"/>
    <property type="match status" value="1"/>
</dbReference>